<dbReference type="AlphaFoldDB" id="B0VID1"/>
<dbReference type="PROSITE" id="PS51257">
    <property type="entry name" value="PROKAR_LIPOPROTEIN"/>
    <property type="match status" value="1"/>
</dbReference>
<dbReference type="RefSeq" id="WP_015423781.1">
    <property type="nucleotide sequence ID" value="NC_020449.1"/>
</dbReference>
<accession>B0VID1</accession>
<gene>
    <name evidence="1" type="ordered locus">CLOAM0002</name>
</gene>
<sequence length="404" mass="45264">MELFPKVLKLLICIIILVIMLSGCTDKKNLTGDNFSDIRAITIEDKPGIIMGFSFPAETKAKITGNETKLLAGNYQNAVAICLLRFTELPSPITETDSCFLTVNISKRSALPRNPLMLQLYKLNNVWLDSLNLNDISEGDLSLLAEYTVADTVGSSGKVITFNLSSSEVVNWSNPDSTGWNFVLKTENEGWVEITSLEGSNKPTLNFKYKTETGGEWINYNKSPAKDTYILEAPETNPSVLWKISNLNSSRLYIKYEPTYTLFKDNEGNTLTDIQIKRLTVNKAEIVLHIKNNDYYNSSTSYSLYPFNVVKDSIDSPLPLLKSDYETLVYTSTSSGIIKGDSLTVDVTPIIQAYTSGEKIPKGIMIQSTQERKNFGTLEFWDCNESTPAEKKPYIKITYTPPYL</sequence>
<dbReference type="STRING" id="459349.CLOAM0002"/>
<evidence type="ECO:0000313" key="1">
    <source>
        <dbReference type="EMBL" id="CAO79920.1"/>
    </source>
</evidence>
<protein>
    <submittedName>
        <fullName evidence="1">Uncharacterized protein</fullName>
    </submittedName>
</protein>
<evidence type="ECO:0000313" key="2">
    <source>
        <dbReference type="Proteomes" id="UP000002019"/>
    </source>
</evidence>
<dbReference type="OrthoDB" id="9828695at2"/>
<name>B0VID1_CLOAI</name>
<reference evidence="1 2" key="1">
    <citation type="journal article" date="2008" name="J. Bacteriol.">
        <title>'Candidatus Cloacamonas acidaminovorans': genome sequence reconstruction provides a first glimpse of a new bacterial division.</title>
        <authorList>
            <person name="Pelletier E."/>
            <person name="Kreimeyer A."/>
            <person name="Bocs S."/>
            <person name="Rouy Z."/>
            <person name="Gyapay G."/>
            <person name="Chouari R."/>
            <person name="Riviere D."/>
            <person name="Ganesan A."/>
            <person name="Daegelen P."/>
            <person name="Sghir A."/>
            <person name="Cohen G.N."/>
            <person name="Medigue C."/>
            <person name="Weissenbach J."/>
            <person name="Le Paslier D."/>
        </authorList>
    </citation>
    <scope>NUCLEOTIDE SEQUENCE [LARGE SCALE GENOMIC DNA]</scope>
    <source>
        <strain evidence="2">Evry</strain>
    </source>
</reference>
<dbReference type="Proteomes" id="UP000002019">
    <property type="component" value="Chromosome"/>
</dbReference>
<organism evidence="1 2">
    <name type="scientific">Cloacimonas acidaminovorans (strain Evry)</name>
    <dbReference type="NCBI Taxonomy" id="459349"/>
    <lineage>
        <taxon>Bacteria</taxon>
        <taxon>Pseudomonadati</taxon>
        <taxon>Candidatus Cloacimonadota</taxon>
        <taxon>Candidatus Cloacimonadia</taxon>
        <taxon>Candidatus Cloacimonadales</taxon>
        <taxon>Candidatus Cloacimonadaceae</taxon>
        <taxon>Candidatus Cloacimonas</taxon>
    </lineage>
</organism>
<proteinExistence type="predicted"/>
<dbReference type="HOGENOM" id="CLU_680952_0_0_0"/>
<keyword evidence="2" id="KW-1185">Reference proteome</keyword>
<dbReference type="KEGG" id="caci:CLOAM0002"/>
<dbReference type="EMBL" id="CU466930">
    <property type="protein sequence ID" value="CAO79920.1"/>
    <property type="molecule type" value="Genomic_DNA"/>
</dbReference>